<dbReference type="OrthoDB" id="305188at2157"/>
<dbReference type="EMBL" id="AFNT02000026">
    <property type="protein sequence ID" value="ERJ05755.1"/>
    <property type="molecule type" value="Genomic_DNA"/>
</dbReference>
<keyword evidence="6" id="KW-1185">Reference proteome</keyword>
<sequence>MTDPERPRGHGEDGRTERSGHEADGRESAKPGRNHGVYTYLGKPKSKMTRRSTSRRQFMGALGAGALAGLAGCADPFGGDTTDAGEEISVPSLAQFRGSGALAEGRPAPGGTSIDELPDLSGTLNIYMGGGEGGIYERFIEMLAEIYPDFSGFTDDAPSASQAQSIVEAVQSGGSQADVFWSIDAASLGYVAENDAYEPLADEALEPVPAHFQGADGAWVGVAGRARSVPYNTDAIDASEIPEKVAQFPGTDAFQGTMGWAPTYGAFKSFVTAMRLQEGAETTRQWLESMRQAGTERYPNEYVVTRAVADGELTAGFANHYYAMRVKNQRPDAPLDLAFTSGDAGALVNVAGILQIEGTEKDALITDFVRHLLSAEAQEFFATVSYAYPMIPEVEPVGGLPTVDELNPPDIDLAALADLEPTLELMSEAGVPG</sequence>
<dbReference type="PATRIC" id="fig|1033806.12.peg.1784"/>
<keyword evidence="1" id="KW-0732">Signal</keyword>
<dbReference type="Proteomes" id="UP000003861">
    <property type="component" value="Unassembled WGS sequence"/>
</dbReference>
<reference evidence="4 5" key="2">
    <citation type="journal article" date="2013" name="PLoS ONE">
        <title>INDIGO - INtegrated Data Warehouse of MIcrobial GenOmes with Examples from the Red Sea Extremophiles.</title>
        <authorList>
            <person name="Alam I."/>
            <person name="Antunes A."/>
            <person name="Kamau A.A."/>
            <person name="Ba Alawi W."/>
            <person name="Kalkatawi M."/>
            <person name="Stingl U."/>
            <person name="Bajic V.B."/>
        </authorList>
    </citation>
    <scope>NUCLEOTIDE SEQUENCE [LARGE SCALE GENOMIC DNA]</scope>
    <source>
        <strain evidence="4 5">SARL4B</strain>
    </source>
</reference>
<evidence type="ECO:0000313" key="6">
    <source>
        <dbReference type="Proteomes" id="UP000015381"/>
    </source>
</evidence>
<dbReference type="eggNOG" id="arCOG00227">
    <property type="taxonomic scope" value="Archaea"/>
</dbReference>
<dbReference type="EMBL" id="HF571520">
    <property type="protein sequence ID" value="CCQ33921.1"/>
    <property type="molecule type" value="Genomic_DNA"/>
</dbReference>
<evidence type="ECO:0000256" key="2">
    <source>
        <dbReference type="SAM" id="MobiDB-lite"/>
    </source>
</evidence>
<dbReference type="HOGENOM" id="CLU_026974_2_0_2"/>
<dbReference type="PANTHER" id="PTHR30006:SF24">
    <property type="entry name" value="SLL0237 PROTEIN"/>
    <property type="match status" value="1"/>
</dbReference>
<name>S6D8R4_9EURY</name>
<dbReference type="Gene3D" id="3.40.190.10">
    <property type="entry name" value="Periplasmic binding protein-like II"/>
    <property type="match status" value="2"/>
</dbReference>
<dbReference type="InterPro" id="IPR006311">
    <property type="entry name" value="TAT_signal"/>
</dbReference>
<dbReference type="KEGG" id="hti:HTIA_1797"/>
<feature type="region of interest" description="Disordered" evidence="2">
    <location>
        <begin position="1"/>
        <end position="53"/>
    </location>
</feature>
<proteinExistence type="predicted"/>
<evidence type="ECO:0000313" key="5">
    <source>
        <dbReference type="Proteomes" id="UP000003861"/>
    </source>
</evidence>
<evidence type="ECO:0000256" key="1">
    <source>
        <dbReference type="ARBA" id="ARBA00022729"/>
    </source>
</evidence>
<dbReference type="PANTHER" id="PTHR30006">
    <property type="entry name" value="THIAMINE-BINDING PERIPLASMIC PROTEIN-RELATED"/>
    <property type="match status" value="1"/>
</dbReference>
<evidence type="ECO:0000313" key="3">
    <source>
        <dbReference type="EMBL" id="CCQ33921.1"/>
    </source>
</evidence>
<accession>S6D8R4</accession>
<dbReference type="STRING" id="1033806.HTIA_1797"/>
<dbReference type="AlphaFoldDB" id="S6D8R4"/>
<gene>
    <name evidence="4" type="primary">ibp</name>
    <name evidence="4" type="ORF">HLRTI_002282</name>
    <name evidence="3" type="ORF">HTIA_1797</name>
</gene>
<feature type="compositionally biased region" description="Basic and acidic residues" evidence="2">
    <location>
        <begin position="1"/>
        <end position="30"/>
    </location>
</feature>
<dbReference type="PROSITE" id="PS51318">
    <property type="entry name" value="TAT"/>
    <property type="match status" value="1"/>
</dbReference>
<dbReference type="Pfam" id="PF13343">
    <property type="entry name" value="SBP_bac_6"/>
    <property type="match status" value="1"/>
</dbReference>
<feature type="compositionally biased region" description="Basic residues" evidence="2">
    <location>
        <begin position="44"/>
        <end position="53"/>
    </location>
</feature>
<reference evidence="4 5" key="1">
    <citation type="journal article" date="2011" name="J. Bacteriol.">
        <title>Genome sequence of Halorhabdus tiamatea, the first archaeon isolated from a deep-sea anoxic brine lake.</title>
        <authorList>
            <person name="Antunes A."/>
            <person name="Alam I."/>
            <person name="Bajic V.B."/>
            <person name="Stingl U."/>
        </authorList>
    </citation>
    <scope>NUCLEOTIDE SEQUENCE [LARGE SCALE GENOMIC DNA]</scope>
    <source>
        <strain evidence="4 5">SARL4B</strain>
    </source>
</reference>
<reference evidence="3 6" key="3">
    <citation type="journal article" date="2014" name="Environ. Microbiol.">
        <title>Halorhabdus tiamatea: proteogenomics and glycosidase activity measurements identify the first cultivated euryarchaeon from a deep-sea anoxic brine lake as potential polysaccharide degrader.</title>
        <authorList>
            <person name="Werner J."/>
            <person name="Ferrer M."/>
            <person name="Michel G."/>
            <person name="Mann A.J."/>
            <person name="Huang S."/>
            <person name="Juarez S."/>
            <person name="Ciordia S."/>
            <person name="Albar J.P."/>
            <person name="Alcaide M."/>
            <person name="La Cono V."/>
            <person name="Yakimov M.M."/>
            <person name="Antunes A."/>
            <person name="Taborda M."/>
            <person name="Da Costa M.S."/>
            <person name="Amann R.I."/>
            <person name="Gloeckner F.O."/>
            <person name="Golyshina O.V."/>
            <person name="Golyshin P.N."/>
            <person name="Teeling H."/>
        </authorList>
    </citation>
    <scope>NUCLEOTIDE SEQUENCE [LARGE SCALE GENOMIC DNA]</scope>
    <source>
        <strain evidence="6">SARL4B</strain>
        <strain evidence="3">Type strain: SARL4B</strain>
    </source>
</reference>
<protein>
    <submittedName>
        <fullName evidence="3">ABC-type iron transporter, substrate-binding protein</fullName>
    </submittedName>
    <submittedName>
        <fullName evidence="4">Iron-binding protein</fullName>
    </submittedName>
</protein>
<organism evidence="3 6">
    <name type="scientific">Halorhabdus tiamatea SARL4B</name>
    <dbReference type="NCBI Taxonomy" id="1033806"/>
    <lineage>
        <taxon>Archaea</taxon>
        <taxon>Methanobacteriati</taxon>
        <taxon>Methanobacteriota</taxon>
        <taxon>Stenosarchaea group</taxon>
        <taxon>Halobacteria</taxon>
        <taxon>Halobacteriales</taxon>
        <taxon>Haloarculaceae</taxon>
        <taxon>Halorhabdus</taxon>
    </lineage>
</organism>
<dbReference type="Proteomes" id="UP000015381">
    <property type="component" value="Chromosome I"/>
</dbReference>
<dbReference type="SUPFAM" id="SSF53850">
    <property type="entry name" value="Periplasmic binding protein-like II"/>
    <property type="match status" value="1"/>
</dbReference>
<evidence type="ECO:0000313" key="4">
    <source>
        <dbReference type="EMBL" id="ERJ05755.1"/>
    </source>
</evidence>